<keyword evidence="3" id="KW-1185">Reference proteome</keyword>
<sequence length="253" mass="27435">MSPAGMGPRYPSRVLGGDGGQIWGAGRGVGGMSPPPWVPVAIPTCKLTACLQVGIENAFATEVGLEKELAATRDQLDVLTAERDSALAAPLLTAKIDLLTEGLRLVEGGRLSALARMKEVEEGAKEKKKDESFTQSLEQKQTALDEAEAAAGHWREEWKVLAEETGEMVQESFDILMDQGPHLNAAIDYSMITLDTRWDPKTKRSYNPKAQTQEQSEPAAEDQPEPMAEEYPEVLAEQQVEETVAREGGGCPT</sequence>
<accession>A0ABU6YRU5</accession>
<dbReference type="Proteomes" id="UP001341840">
    <property type="component" value="Unassembled WGS sequence"/>
</dbReference>
<protein>
    <submittedName>
        <fullName evidence="2">Uncharacterized protein</fullName>
    </submittedName>
</protein>
<evidence type="ECO:0000313" key="2">
    <source>
        <dbReference type="EMBL" id="MED6212709.1"/>
    </source>
</evidence>
<reference evidence="2 3" key="1">
    <citation type="journal article" date="2023" name="Plants (Basel)">
        <title>Bridging the Gap: Combining Genomics and Transcriptomics Approaches to Understand Stylosanthes scabra, an Orphan Legume from the Brazilian Caatinga.</title>
        <authorList>
            <person name="Ferreira-Neto J.R.C."/>
            <person name="da Silva M.D."/>
            <person name="Binneck E."/>
            <person name="de Melo N.F."/>
            <person name="da Silva R.H."/>
            <person name="de Melo A.L.T.M."/>
            <person name="Pandolfi V."/>
            <person name="Bustamante F.O."/>
            <person name="Brasileiro-Vidal A.C."/>
            <person name="Benko-Iseppon A.M."/>
        </authorList>
    </citation>
    <scope>NUCLEOTIDE SEQUENCE [LARGE SCALE GENOMIC DNA]</scope>
    <source>
        <tissue evidence="2">Leaves</tissue>
    </source>
</reference>
<feature type="region of interest" description="Disordered" evidence="1">
    <location>
        <begin position="199"/>
        <end position="233"/>
    </location>
</feature>
<evidence type="ECO:0000313" key="3">
    <source>
        <dbReference type="Proteomes" id="UP001341840"/>
    </source>
</evidence>
<name>A0ABU6YRU5_9FABA</name>
<feature type="compositionally biased region" description="Acidic residues" evidence="1">
    <location>
        <begin position="219"/>
        <end position="232"/>
    </location>
</feature>
<organism evidence="2 3">
    <name type="scientific">Stylosanthes scabra</name>
    <dbReference type="NCBI Taxonomy" id="79078"/>
    <lineage>
        <taxon>Eukaryota</taxon>
        <taxon>Viridiplantae</taxon>
        <taxon>Streptophyta</taxon>
        <taxon>Embryophyta</taxon>
        <taxon>Tracheophyta</taxon>
        <taxon>Spermatophyta</taxon>
        <taxon>Magnoliopsida</taxon>
        <taxon>eudicotyledons</taxon>
        <taxon>Gunneridae</taxon>
        <taxon>Pentapetalae</taxon>
        <taxon>rosids</taxon>
        <taxon>fabids</taxon>
        <taxon>Fabales</taxon>
        <taxon>Fabaceae</taxon>
        <taxon>Papilionoideae</taxon>
        <taxon>50 kb inversion clade</taxon>
        <taxon>dalbergioids sensu lato</taxon>
        <taxon>Dalbergieae</taxon>
        <taxon>Pterocarpus clade</taxon>
        <taxon>Stylosanthes</taxon>
    </lineage>
</organism>
<dbReference type="EMBL" id="JASCZI010243121">
    <property type="protein sequence ID" value="MED6212709.1"/>
    <property type="molecule type" value="Genomic_DNA"/>
</dbReference>
<comment type="caution">
    <text evidence="2">The sequence shown here is derived from an EMBL/GenBank/DDBJ whole genome shotgun (WGS) entry which is preliminary data.</text>
</comment>
<proteinExistence type="predicted"/>
<gene>
    <name evidence="2" type="ORF">PIB30_086179</name>
</gene>
<evidence type="ECO:0000256" key="1">
    <source>
        <dbReference type="SAM" id="MobiDB-lite"/>
    </source>
</evidence>